<dbReference type="EMBL" id="JAQFWQ010000013">
    <property type="protein sequence ID" value="MDA2810396.1"/>
    <property type="molecule type" value="Genomic_DNA"/>
</dbReference>
<accession>A0ABT4U139</accession>
<protein>
    <submittedName>
        <fullName evidence="1">Uncharacterized protein</fullName>
    </submittedName>
</protein>
<proteinExistence type="predicted"/>
<organism evidence="1 2">
    <name type="scientific">Nocardiopsis endophytica</name>
    <dbReference type="NCBI Taxonomy" id="3018445"/>
    <lineage>
        <taxon>Bacteria</taxon>
        <taxon>Bacillati</taxon>
        <taxon>Actinomycetota</taxon>
        <taxon>Actinomycetes</taxon>
        <taxon>Streptosporangiales</taxon>
        <taxon>Nocardiopsidaceae</taxon>
        <taxon>Nocardiopsis</taxon>
    </lineage>
</organism>
<comment type="caution">
    <text evidence="1">The sequence shown here is derived from an EMBL/GenBank/DDBJ whole genome shotgun (WGS) entry which is preliminary data.</text>
</comment>
<dbReference type="RefSeq" id="WP_270684497.1">
    <property type="nucleotide sequence ID" value="NZ_JAQFWQ010000013.1"/>
</dbReference>
<evidence type="ECO:0000313" key="1">
    <source>
        <dbReference type="EMBL" id="MDA2810396.1"/>
    </source>
</evidence>
<gene>
    <name evidence="1" type="ORF">O4J56_07065</name>
</gene>
<dbReference type="Proteomes" id="UP001527866">
    <property type="component" value="Unassembled WGS sequence"/>
</dbReference>
<name>A0ABT4U139_9ACTN</name>
<reference evidence="1 2" key="1">
    <citation type="submission" date="2023-01" db="EMBL/GenBank/DDBJ databases">
        <title>Draft genome sequence of Nocardiopsis sp. RSe5-2 isolated from halophytes.</title>
        <authorList>
            <person name="Duangmal K."/>
            <person name="Chantavorakit T."/>
        </authorList>
    </citation>
    <scope>NUCLEOTIDE SEQUENCE [LARGE SCALE GENOMIC DNA]</scope>
    <source>
        <strain evidence="1 2">RSe5-2</strain>
    </source>
</reference>
<evidence type="ECO:0000313" key="2">
    <source>
        <dbReference type="Proteomes" id="UP001527866"/>
    </source>
</evidence>
<keyword evidence="2" id="KW-1185">Reference proteome</keyword>
<sequence length="83" mass="9676">MRRASRKAHVPPDYDAFLRVHQTHCNHWRLTYTEGASTPYRATNRVEPDIELAASTLEALDHALAMFEPPAYDRPYIDLIHMR</sequence>